<feature type="region of interest" description="Disordered" evidence="1">
    <location>
        <begin position="17"/>
        <end position="37"/>
    </location>
</feature>
<proteinExistence type="predicted"/>
<evidence type="ECO:0000313" key="2">
    <source>
        <dbReference type="EMBL" id="CAI9741447.1"/>
    </source>
</evidence>
<dbReference type="AlphaFoldDB" id="A0AA36BXD2"/>
<dbReference type="Proteomes" id="UP001162480">
    <property type="component" value="Chromosome 26"/>
</dbReference>
<organism evidence="2 3">
    <name type="scientific">Octopus vulgaris</name>
    <name type="common">Common octopus</name>
    <dbReference type="NCBI Taxonomy" id="6645"/>
    <lineage>
        <taxon>Eukaryota</taxon>
        <taxon>Metazoa</taxon>
        <taxon>Spiralia</taxon>
        <taxon>Lophotrochozoa</taxon>
        <taxon>Mollusca</taxon>
        <taxon>Cephalopoda</taxon>
        <taxon>Coleoidea</taxon>
        <taxon>Octopodiformes</taxon>
        <taxon>Octopoda</taxon>
        <taxon>Incirrata</taxon>
        <taxon>Octopodidae</taxon>
        <taxon>Octopus</taxon>
    </lineage>
</organism>
<keyword evidence="3" id="KW-1185">Reference proteome</keyword>
<name>A0AA36BXD2_OCTVU</name>
<gene>
    <name evidence="2" type="ORF">OCTVUL_1B011262</name>
</gene>
<accession>A0AA36BXD2</accession>
<protein>
    <submittedName>
        <fullName evidence="2">Uncharacterized protein</fullName>
    </submittedName>
</protein>
<evidence type="ECO:0000313" key="3">
    <source>
        <dbReference type="Proteomes" id="UP001162480"/>
    </source>
</evidence>
<feature type="compositionally biased region" description="Basic and acidic residues" evidence="1">
    <location>
        <begin position="19"/>
        <end position="35"/>
    </location>
</feature>
<evidence type="ECO:0000256" key="1">
    <source>
        <dbReference type="SAM" id="MobiDB-lite"/>
    </source>
</evidence>
<sequence>MVNSDIAESLSEWTMLEDGAEKNERKKERNAERSKEKVKKTTVLWCEKKKDVTSLKVSYTRRLLVK</sequence>
<dbReference type="EMBL" id="OX597839">
    <property type="protein sequence ID" value="CAI9741447.1"/>
    <property type="molecule type" value="Genomic_DNA"/>
</dbReference>
<reference evidence="2" key="1">
    <citation type="submission" date="2023-08" db="EMBL/GenBank/DDBJ databases">
        <authorList>
            <person name="Alioto T."/>
            <person name="Alioto T."/>
            <person name="Gomez Garrido J."/>
        </authorList>
    </citation>
    <scope>NUCLEOTIDE SEQUENCE</scope>
</reference>